<protein>
    <submittedName>
        <fullName evidence="1">Uncharacterized protein</fullName>
    </submittedName>
</protein>
<keyword evidence="2" id="KW-1185">Reference proteome</keyword>
<dbReference type="Proteomes" id="UP000279600">
    <property type="component" value="Chromosome"/>
</dbReference>
<dbReference type="AlphaFoldDB" id="A0A3S9MZF8"/>
<evidence type="ECO:0000313" key="2">
    <source>
        <dbReference type="Proteomes" id="UP000279600"/>
    </source>
</evidence>
<accession>A0A3S9MZF8</accession>
<dbReference type="RefSeq" id="WP_126448026.1">
    <property type="nucleotide sequence ID" value="NZ_CP034549.1"/>
</dbReference>
<sequence>MLLNHIEHEFKIIDENGFGVFNVLESDNPNASLKDLLKFGLLKKPYFYSDDQLKIRNDKFKSYFKSFPEESDVIELYGPIIKGSIVESDFIELNYEDYLLKIEEYICYWRNEGWNKLADQLNLFQLYYTQKLALENSKTRKFYFCDAENIAKPRLQKLISYEYFFTIITTHEDSNKIIVINLGRD</sequence>
<proteinExistence type="predicted"/>
<dbReference type="KEGG" id="noj:EJ995_09760"/>
<gene>
    <name evidence="1" type="ORF">EJ995_09760</name>
</gene>
<name>A0A3S9MZF8_9FLAO</name>
<evidence type="ECO:0000313" key="1">
    <source>
        <dbReference type="EMBL" id="AZQ44514.1"/>
    </source>
</evidence>
<organism evidence="1 2">
    <name type="scientific">Nonlabens ponticola</name>
    <dbReference type="NCBI Taxonomy" id="2496866"/>
    <lineage>
        <taxon>Bacteria</taxon>
        <taxon>Pseudomonadati</taxon>
        <taxon>Bacteroidota</taxon>
        <taxon>Flavobacteriia</taxon>
        <taxon>Flavobacteriales</taxon>
        <taxon>Flavobacteriaceae</taxon>
        <taxon>Nonlabens</taxon>
    </lineage>
</organism>
<dbReference type="OrthoDB" id="1441249at2"/>
<reference evidence="1 2" key="1">
    <citation type="submission" date="2018-12" db="EMBL/GenBank/DDBJ databases">
        <title>Complete genome of Nonlabens sp. MJ115.</title>
        <authorList>
            <person name="Choi H.S."/>
            <person name="Jung J."/>
        </authorList>
    </citation>
    <scope>NUCLEOTIDE SEQUENCE [LARGE SCALE GENOMIC DNA]</scope>
    <source>
        <strain evidence="1 2">MJ115</strain>
    </source>
</reference>
<dbReference type="EMBL" id="CP034549">
    <property type="protein sequence ID" value="AZQ44514.1"/>
    <property type="molecule type" value="Genomic_DNA"/>
</dbReference>